<feature type="domain" description="Cadherin" evidence="15">
    <location>
        <begin position="1854"/>
        <end position="1957"/>
    </location>
</feature>
<feature type="domain" description="Cadherin" evidence="15">
    <location>
        <begin position="3344"/>
        <end position="3454"/>
    </location>
</feature>
<dbReference type="CDD" id="cd11304">
    <property type="entry name" value="Cadherin_repeat"/>
    <property type="match status" value="32"/>
</dbReference>
<evidence type="ECO:0000256" key="13">
    <source>
        <dbReference type="SAM" id="Phobius"/>
    </source>
</evidence>
<feature type="domain" description="Cadherin" evidence="15">
    <location>
        <begin position="1535"/>
        <end position="1644"/>
    </location>
</feature>
<sequence>MIEECKMSSKMARVFFRCLLLLILTTACSAVTFTYSSASYTVGEDASAGDYVITSGDVTVTWTTSGGTTPFEIISPVGSPFQVDSTGAVTVASSSSLDYETTSMYAVTVRANDNTGVTDQATVTIMVTDAAEPPSFSNLPASRAVPEDVSVGTAVHTLSAADPDEPAQTLTYTIVSQTPSDKFQLSGGVVQVGAALDYESEQTYTLTLSVEDDTSGTPLSAESTLTVNVNDVIDEMPTFSASTYSGSVDENQAFGTTVTWDVAVSVTDGDDGDTISYSLSGTNNDHFAVDSTTGAVTTAMVLERDGADGVSAYTLVLTATDTADNTGTATLSVTVNDVNDNSATCDPDVYYSTVEENTAAAAPVALLSCTDPDDGVNSEIAFSIVSGDDTAEKFDIDASTGQITTSSTAVDYDTDVMDTAGFRYVLYVSVTDQAADVSDRLTSTATVVVAVTSTNDNAPTFTSFASSVVVNEDAPVGTTILSELSATDADKGADGTVSFSMIAATDDGNGIFHVDSSTGAVSIMGSLDFETVSSYELTLKAEDGGDPSLSATATLTVNVTDVNDNPPTFDRGIYTVAVEEGAAGGTSVATLVVSDADSSSSVSYEFVYGNDADKFKFGTTNTNDVEVKTTIDLDSATPDEGEYKLVVRVTDGGTPALSGTTTVYVTVTPTNQHDPTFTGSGTTAVSIDENDPVGTTVATVTATDDDFGTQGEVSYSIIDVSPTSLSGHFHVDSASGEVLLTSQVDYDTMGVIKMVTLTVRAADGGSGSDQRSANATVEVTVNDVNDNQPVCTPSLYSGTLTEDATDGTVIASLNCSDVDTSTTLSYSITAGNSGPSFEVSSTGVVTLIAGHTVDYESTTTSYSLVVQVSDGAHSVETAVAVDVQPINEHTPAFSEASYSVSVAENATVGASVVLVVATDADNGTDGALTYAIASGNGDGKFAVDAATGEVQVAAILDRETITSYILVLTAQDGGASPGPKTGTTTLSVTVTDVNDHEPVCSPSFHAVSISEGTAVGSTVTTVTCTDYDDGDNAVVAYEITSGNSNDSFDVNTASGDVTLKNSLDLEDVRTFTLIVEASDSGSQTQLTGTATVHVTLTNVNEFVPNFTEASYSFSVSENVTVGTSVGQISATDGDVREEGDVTFSIVSGNDGTVFGIDSFTGVISTATVLDRETTSSHTLEVEARDGGDFLGTYQTSTATVDITVDDVNDNTPTFDPAAIYIAVPESTTTGASIAQLSCSDSDVGENQELTYVISAGNDVGLFSLSSEGLISLAYGLDYETSATHVLTVVATDGGTSPQLSGTATVYVQVTSVNEHDPVFDPASPANASVDEDSAVGITVATVSATDDDAGTDGELTYTITETSPAGFAGHFAIGSSSGVINMASPIDYDTMGSDKVVTLTVQAADGASGADQRTANTTVDVTVNDVNDNRPTCVERLVSVVMDEDATNGTVVASMNCSDVDTSTLLSYNVTSGDAVSFQVSSSGDVFLASGNTVDYEGITTTYILTIDVSDGEHSTDVTVSVDVRPVNEHDPVFTSESYNVSVQENVTVGTVLLQVAASDADSGMDGEVTLSIEAGNEDKTFAVDATTGALQTVAPLDRETTPSYTLTIVAQDGGVSPTRSASTTVFVTASDVNDVIPVCSPSFYAVSVSEGADVNSSVAMVTCSDDDVGENAELDFSITTGNSNETFAINKTSGRIITANSLDLEVTNFYSLEVQVSDSGAQSLTGTATVYVTVTNVNDFAPTFSESSYSFNVSECESVGTEVGQVVASDEDTDEEGDVTYSIASGNDGLAFGIDPVSGVISIAKDLDREAVASYSLEVLAIDGGDSFGTYRNAITRVNITIIDENDNLPAFDSAVTYTSVLESTPEGTSLLQLNCTDVDVDANGEVSYVISTGNDEGVFNISSDGMIFLDKEADFETTTAYSLTVVATDGGAPQLSSTATVHVQVTAVNEHDPQFSPSTLSNFSINEDAAVGTTIAVVSATDDDQGSHGEVSYTITGTNPGLLSGHFSIDSQSGEIQLVSQLDYDTMGDSKVVTLTVQAVDGGSGADQRSASTTVNVTVSDVNDNTPECAQNLLVAQADENVENGTTVATLNCSDVDSGANLSYSIVSGNFGPSFDVTTSGAVIVLAGRTLDYESTNKTYYLTVEVNDGGHTVDVAVDVAIMPVNEDTPLFSADSYNVSVAENATLGYTLLQETATDADEGVDGLISYSIASGNEAGKFAMDGTAGALRTVGDLDRENTAGYVLVLLATDGGQNPGLLTGSTMVYVTVTDVNDNTAVCSPALLALSASEGAAVGSTVGSVTCTDQDDGINAVLSHTIIAGNTNSSFAVNSSTGDITVASALDLEVTPTYVLELMVTDEGDPVLTGSVTVHVQLTDDNEFAPAFTGAFFSFNISEDAAIGTTLGHISATDEDRYEESISYTIISGDDGNVFRLDTHTGTLSLKDNVDREITDVFSLVVMATDSEDSSGVQHNVTALVNITVLDINDNPPFFDPHVYYVSLLESASIGAAVAQLACTDEDDGTNADMTYLISTGNDASKFNVTYDGGEIILQDSLDYETSTEYVLTATASDGGTPSLTGTATVYVQVVAVNEHTPEIIVPTGGYDVVISEDVPIGASVISVTAVDSDSGSDGTVVYSIEDGNFEQKFVIDELTGEIAVTLPLDRESTDSYSLTVKAMDSPSNSSHALSNFTTVNITIEDVNDNHPVFTPSVYTTSVLEGASVGSQLIQLTATDADLGNNSVLDYAITAGDTNGTFNLIGDILVLASGLDHSVRSYYSITVTATDRGVPPLSSTANVVVNVLAENNYSPVFDNGTNTVWVSEDAAVGTTIYNVSATDADVGDGGELTYVVTSEEDQYGITFVVDSATGVVTLGSYLDRESIDEYVLNITVYDGEVGDSGTLKDAIVVTVIVTDVNDNKPTFTQPVYTVYIDENVPVGSNITTVEATDPDLNGNGEVTYSIVSGDGMAYFDINSTTGLISTSTDVDRETLALNNLVIQATDGGSLAKSSLCRVKIYLNDLNDNTPTFIPLEYVVSLLENAAVGTLVTPVQALDPDESTNALLTFAIFEGDDNNQFTIDSSTGTIGTAGTLDRESAESYTLTITATDSGTPTNLTGSGTVLVTVLDVNDNTPVLTQASYTASVSEGVSVGTSVVQVVASDEDVDENAEIAYSITSASQAGHFGIDAATGVVRTLQALDRETIDLYTLTVQATDNGNPSLANDTTVTITVDDENDNTPAFASNLYSFTLEENVAGGTSVGDVSASDDDIDSNADLSFSIITDDLQHFVVNSNTGRISTSSTANIDRETISQYSITCRVEDSGTPSLFSDVTVQITVSDVNDNAPIFNNNDTLTASLAENAEQGNTVIKVSATDLDEGTNADVIYTISSDPVKNGAKATQYFRISETTGVVTFRESVDRETEPFIAFVVIATDAGLPSLSSETDVNITIADVNDNKPVLTQTFYSIELSTDYDSSKAIVTLTATDADIGTNAEITFSLTESSTNFRVDPTSGVITRLTLSADTRYVIYVSASDAGIPPLTSSPVATVRIDTFDPVATLVSMELTMTVDEFLARQDEFLQTLQTAIQPSCTSTCTVGLSHYAEREVTISSRRRRELLQMTTSNTTTNYVTVYVYVETSNATTDFITGLGEDKTFLPASRALEMFQADDGALLSDSSLADFGITSVAEYPQEETTVLWIQTVQGIVVVSVGAGLLVILFAVIACCCTFRGRKKRKLPINKKSRAREGWEGERPSSSKKKGGHSQVLPIHAGLPRAPRRPADIGPTRPAYAETPRKHTPSEKTYGRSVNQHHQEDHDWFEQTEGPKPYTAPRHESDRRELAHPPPYGAVTQPAVSQYSTGEPREPRLVEPLMPKQHELQYETKNQPLPARSSLMRVTPNRHFDGRTVDPKTGRMYEYNTTTGERRWLSKEEQRDIEKQALHPPGYVP</sequence>
<feature type="domain" description="Cadherin" evidence="15">
    <location>
        <begin position="2921"/>
        <end position="3025"/>
    </location>
</feature>
<keyword evidence="10" id="KW-1015">Disulfide bond</keyword>
<evidence type="ECO:0000313" key="16">
    <source>
        <dbReference type="EMBL" id="CAH1264998.1"/>
    </source>
</evidence>
<feature type="compositionally biased region" description="Basic and acidic residues" evidence="12">
    <location>
        <begin position="3737"/>
        <end position="3747"/>
    </location>
</feature>
<feature type="region of interest" description="Disordered" evidence="12">
    <location>
        <begin position="3915"/>
        <end position="3939"/>
    </location>
</feature>
<evidence type="ECO:0000256" key="2">
    <source>
        <dbReference type="ARBA" id="ARBA00022536"/>
    </source>
</evidence>
<evidence type="ECO:0000256" key="7">
    <source>
        <dbReference type="ARBA" id="ARBA00022889"/>
    </source>
</evidence>
<evidence type="ECO:0000256" key="1">
    <source>
        <dbReference type="ARBA" id="ARBA00004167"/>
    </source>
</evidence>
<feature type="domain" description="Cadherin" evidence="15">
    <location>
        <begin position="1215"/>
        <end position="1319"/>
    </location>
</feature>
<evidence type="ECO:0000256" key="14">
    <source>
        <dbReference type="SAM" id="SignalP"/>
    </source>
</evidence>
<gene>
    <name evidence="16" type="primary">FAT4</name>
    <name evidence="16" type="ORF">BLAG_LOCUS19125</name>
</gene>
<dbReference type="PROSITE" id="PS00232">
    <property type="entry name" value="CADHERIN_1"/>
    <property type="match status" value="13"/>
</dbReference>
<dbReference type="FunFam" id="2.60.40.60:FF:000033">
    <property type="entry name" value="FAT atypical cadherin 1"/>
    <property type="match status" value="1"/>
</dbReference>
<keyword evidence="9 13" id="KW-0472">Membrane</keyword>
<feature type="domain" description="Cadherin" evidence="15">
    <location>
        <begin position="1959"/>
        <end position="2071"/>
    </location>
</feature>
<feature type="domain" description="Cadherin" evidence="15">
    <location>
        <begin position="137"/>
        <end position="239"/>
    </location>
</feature>
<feature type="domain" description="Cadherin" evidence="15">
    <location>
        <begin position="1641"/>
        <end position="1745"/>
    </location>
</feature>
<feature type="domain" description="Cadherin" evidence="15">
    <location>
        <begin position="1321"/>
        <end position="1433"/>
    </location>
</feature>
<feature type="domain" description="Cadherin" evidence="15">
    <location>
        <begin position="3132"/>
        <end position="3236"/>
    </location>
</feature>
<dbReference type="Gene3D" id="2.60.40.60">
    <property type="entry name" value="Cadherins"/>
    <property type="match status" value="33"/>
</dbReference>
<evidence type="ECO:0000256" key="12">
    <source>
        <dbReference type="SAM" id="MobiDB-lite"/>
    </source>
</evidence>
<feature type="domain" description="Cadherin" evidence="15">
    <location>
        <begin position="2708"/>
        <end position="2810"/>
    </location>
</feature>
<dbReference type="Pfam" id="PF00028">
    <property type="entry name" value="Cadherin"/>
    <property type="match status" value="31"/>
</dbReference>
<feature type="domain" description="Cadherin" evidence="15">
    <location>
        <begin position="1434"/>
        <end position="1534"/>
    </location>
</feature>
<evidence type="ECO:0000256" key="3">
    <source>
        <dbReference type="ARBA" id="ARBA00022692"/>
    </source>
</evidence>
<proteinExistence type="predicted"/>
<dbReference type="GO" id="GO:0005509">
    <property type="term" value="F:calcium ion binding"/>
    <property type="evidence" value="ECO:0007669"/>
    <property type="project" value="UniProtKB-UniRule"/>
</dbReference>
<keyword evidence="17" id="KW-1185">Reference proteome</keyword>
<dbReference type="FunFam" id="2.60.40.60:FF:000173">
    <property type="entry name" value="Cadherin 23"/>
    <property type="match status" value="1"/>
</dbReference>
<feature type="domain" description="Cadherin" evidence="15">
    <location>
        <begin position="2811"/>
        <end position="2920"/>
    </location>
</feature>
<keyword evidence="2" id="KW-0245">EGF-like domain</keyword>
<dbReference type="FunFam" id="2.60.40.60:FF:000013">
    <property type="entry name" value="Cadherin EGF LAG seven-pass G-type receptor"/>
    <property type="match status" value="2"/>
</dbReference>
<feature type="domain" description="Cadherin" evidence="15">
    <location>
        <begin position="2493"/>
        <end position="2597"/>
    </location>
</feature>
<dbReference type="FunFam" id="2.60.40.60:FF:000015">
    <property type="entry name" value="FAT atypical cadherin 1"/>
    <property type="match status" value="1"/>
</dbReference>
<feature type="compositionally biased region" description="Basic and acidic residues" evidence="12">
    <location>
        <begin position="3785"/>
        <end position="3796"/>
    </location>
</feature>
<keyword evidence="8 13" id="KW-1133">Transmembrane helix</keyword>
<dbReference type="FunFam" id="2.60.40.60:FF:000146">
    <property type="entry name" value="cadherin-23 isoform X1"/>
    <property type="match status" value="10"/>
</dbReference>
<feature type="domain" description="Cadherin" evidence="15">
    <location>
        <begin position="1001"/>
        <end position="1106"/>
    </location>
</feature>
<feature type="domain" description="Cadherin" evidence="15">
    <location>
        <begin position="2072"/>
        <end position="2173"/>
    </location>
</feature>
<dbReference type="PANTHER" id="PTHR24025">
    <property type="entry name" value="DESMOGLEIN FAMILY MEMBER"/>
    <property type="match status" value="1"/>
</dbReference>
<evidence type="ECO:0000256" key="9">
    <source>
        <dbReference type="ARBA" id="ARBA00023136"/>
    </source>
</evidence>
<feature type="domain" description="Cadherin" evidence="15">
    <location>
        <begin position="570"/>
        <end position="677"/>
    </location>
</feature>
<feature type="domain" description="Cadherin" evidence="15">
    <location>
        <begin position="3026"/>
        <end position="3131"/>
    </location>
</feature>
<dbReference type="GO" id="GO:0005886">
    <property type="term" value="C:plasma membrane"/>
    <property type="evidence" value="ECO:0007669"/>
    <property type="project" value="InterPro"/>
</dbReference>
<feature type="domain" description="Cadherin" evidence="15">
    <location>
        <begin position="2281"/>
        <end position="2385"/>
    </location>
</feature>
<dbReference type="InterPro" id="IPR015919">
    <property type="entry name" value="Cadherin-like_sf"/>
</dbReference>
<comment type="subcellular location">
    <subcellularLocation>
        <location evidence="1">Membrane</location>
        <topology evidence="1">Single-pass membrane protein</topology>
    </subcellularLocation>
</comment>
<dbReference type="EMBL" id="OV696690">
    <property type="protein sequence ID" value="CAH1264998.1"/>
    <property type="molecule type" value="Genomic_DNA"/>
</dbReference>
<feature type="domain" description="Cadherin" evidence="15">
    <location>
        <begin position="1746"/>
        <end position="1853"/>
    </location>
</feature>
<evidence type="ECO:0000313" key="17">
    <source>
        <dbReference type="Proteomes" id="UP000838412"/>
    </source>
</evidence>
<dbReference type="PRINTS" id="PR00205">
    <property type="entry name" value="CADHERIN"/>
</dbReference>
<dbReference type="GO" id="GO:0005911">
    <property type="term" value="C:cell-cell junction"/>
    <property type="evidence" value="ECO:0007669"/>
    <property type="project" value="TreeGrafter"/>
</dbReference>
<keyword evidence="3 13" id="KW-0812">Transmembrane</keyword>
<evidence type="ECO:0000256" key="5">
    <source>
        <dbReference type="ARBA" id="ARBA00022737"/>
    </source>
</evidence>
<dbReference type="SMART" id="SM00112">
    <property type="entry name" value="CA"/>
    <property type="match status" value="33"/>
</dbReference>
<keyword evidence="4 14" id="KW-0732">Signal</keyword>
<dbReference type="GO" id="GO:0007156">
    <property type="term" value="P:homophilic cell adhesion via plasma membrane adhesion molecules"/>
    <property type="evidence" value="ECO:0007669"/>
    <property type="project" value="InterPro"/>
</dbReference>
<keyword evidence="6 11" id="KW-0106">Calcium</keyword>
<evidence type="ECO:0000256" key="4">
    <source>
        <dbReference type="ARBA" id="ARBA00022729"/>
    </source>
</evidence>
<name>A0A8J9ZWV8_BRALA</name>
<feature type="domain" description="Cadherin" evidence="15">
    <location>
        <begin position="2600"/>
        <end position="2707"/>
    </location>
</feature>
<dbReference type="FunFam" id="2.60.40.60:FF:000106">
    <property type="entry name" value="FAT atypical cadherin 4"/>
    <property type="match status" value="2"/>
</dbReference>
<dbReference type="PANTHER" id="PTHR24025:SF23">
    <property type="entry name" value="NEURAL-CADHERIN"/>
    <property type="match status" value="1"/>
</dbReference>
<feature type="domain" description="Cadherin" evidence="15">
    <location>
        <begin position="462"/>
        <end position="569"/>
    </location>
</feature>
<dbReference type="FunFam" id="2.60.40.60:FF:000020">
    <property type="entry name" value="Dachsous cadherin-related 1b"/>
    <property type="match status" value="7"/>
</dbReference>
<feature type="domain" description="Cadherin" evidence="15">
    <location>
        <begin position="679"/>
        <end position="795"/>
    </location>
</feature>
<feature type="domain" description="Cadherin" evidence="15">
    <location>
        <begin position="240"/>
        <end position="349"/>
    </location>
</feature>
<feature type="compositionally biased region" description="Basic and acidic residues" evidence="12">
    <location>
        <begin position="3915"/>
        <end position="3931"/>
    </location>
</feature>
<feature type="domain" description="Cadherin" evidence="15">
    <location>
        <begin position="894"/>
        <end position="1004"/>
    </location>
</feature>
<feature type="chain" id="PRO_5035458715" evidence="14">
    <location>
        <begin position="31"/>
        <end position="3939"/>
    </location>
</feature>
<keyword evidence="7" id="KW-0130">Cell adhesion</keyword>
<reference evidence="16" key="1">
    <citation type="submission" date="2022-01" db="EMBL/GenBank/DDBJ databases">
        <authorList>
            <person name="Braso-Vives M."/>
        </authorList>
    </citation>
    <scope>NUCLEOTIDE SEQUENCE</scope>
</reference>
<organism evidence="16 17">
    <name type="scientific">Branchiostoma lanceolatum</name>
    <name type="common">Common lancelet</name>
    <name type="synonym">Amphioxus lanceolatum</name>
    <dbReference type="NCBI Taxonomy" id="7740"/>
    <lineage>
        <taxon>Eukaryota</taxon>
        <taxon>Metazoa</taxon>
        <taxon>Chordata</taxon>
        <taxon>Cephalochordata</taxon>
        <taxon>Leptocardii</taxon>
        <taxon>Amphioxiformes</taxon>
        <taxon>Branchiostomatidae</taxon>
        <taxon>Branchiostoma</taxon>
    </lineage>
</organism>
<dbReference type="PROSITE" id="PS51257">
    <property type="entry name" value="PROKAR_LIPOPROTEIN"/>
    <property type="match status" value="1"/>
</dbReference>
<dbReference type="PROSITE" id="PS50268">
    <property type="entry name" value="CADHERIN_2"/>
    <property type="match status" value="33"/>
</dbReference>
<evidence type="ECO:0000256" key="11">
    <source>
        <dbReference type="PROSITE-ProRule" id="PRU00043"/>
    </source>
</evidence>
<feature type="domain" description="Cadherin" evidence="15">
    <location>
        <begin position="792"/>
        <end position="893"/>
    </location>
</feature>
<feature type="domain" description="Cadherin" evidence="15">
    <location>
        <begin position="2174"/>
        <end position="2284"/>
    </location>
</feature>
<dbReference type="Proteomes" id="UP000838412">
    <property type="component" value="Chromosome 5"/>
</dbReference>
<dbReference type="SUPFAM" id="SSF49313">
    <property type="entry name" value="Cadherin-like"/>
    <property type="match status" value="33"/>
</dbReference>
<evidence type="ECO:0000256" key="10">
    <source>
        <dbReference type="ARBA" id="ARBA00023157"/>
    </source>
</evidence>
<feature type="compositionally biased region" description="Basic and acidic residues" evidence="12">
    <location>
        <begin position="3823"/>
        <end position="3833"/>
    </location>
</feature>
<evidence type="ECO:0000256" key="6">
    <source>
        <dbReference type="ARBA" id="ARBA00022837"/>
    </source>
</evidence>
<evidence type="ECO:0000256" key="8">
    <source>
        <dbReference type="ARBA" id="ARBA00022989"/>
    </source>
</evidence>
<dbReference type="OrthoDB" id="6252479at2759"/>
<dbReference type="FunFam" id="2.60.40.60:FF:000058">
    <property type="entry name" value="FAT atypical cadherin 3"/>
    <property type="match status" value="1"/>
</dbReference>
<feature type="region of interest" description="Disordered" evidence="12">
    <location>
        <begin position="3733"/>
        <end position="3853"/>
    </location>
</feature>
<dbReference type="InterPro" id="IPR020894">
    <property type="entry name" value="Cadherin_CS"/>
</dbReference>
<feature type="domain" description="Cadherin" evidence="15">
    <location>
        <begin position="1107"/>
        <end position="1214"/>
    </location>
</feature>
<feature type="signal peptide" evidence="14">
    <location>
        <begin position="1"/>
        <end position="30"/>
    </location>
</feature>
<feature type="domain" description="Cadherin" evidence="15">
    <location>
        <begin position="2386"/>
        <end position="2492"/>
    </location>
</feature>
<accession>A0A8J9ZWV8</accession>
<feature type="domain" description="Cadherin" evidence="15">
    <location>
        <begin position="3237"/>
        <end position="3342"/>
    </location>
</feature>
<feature type="domain" description="Cadherin" evidence="15">
    <location>
        <begin position="346"/>
        <end position="461"/>
    </location>
</feature>
<keyword evidence="5" id="KW-0677">Repeat</keyword>
<dbReference type="InterPro" id="IPR050971">
    <property type="entry name" value="Cadherin-domain_protein"/>
</dbReference>
<evidence type="ECO:0000259" key="15">
    <source>
        <dbReference type="PROSITE" id="PS50268"/>
    </source>
</evidence>
<protein>
    <submittedName>
        <fullName evidence="16">FAT4 protein</fullName>
    </submittedName>
</protein>
<feature type="domain" description="Cadherin" evidence="15">
    <location>
        <begin position="34"/>
        <end position="136"/>
    </location>
</feature>
<feature type="domain" description="Cadherin" evidence="15">
    <location>
        <begin position="3455"/>
        <end position="3554"/>
    </location>
</feature>
<dbReference type="InterPro" id="IPR002126">
    <property type="entry name" value="Cadherin-like_dom"/>
</dbReference>
<feature type="transmembrane region" description="Helical" evidence="13">
    <location>
        <begin position="3698"/>
        <end position="3721"/>
    </location>
</feature>